<dbReference type="SUPFAM" id="SSF51735">
    <property type="entry name" value="NAD(P)-binding Rossmann-fold domains"/>
    <property type="match status" value="1"/>
</dbReference>
<evidence type="ECO:0000313" key="4">
    <source>
        <dbReference type="EMBL" id="KAJ8495517.1"/>
    </source>
</evidence>
<dbReference type="Proteomes" id="UP001215151">
    <property type="component" value="Unassembled WGS sequence"/>
</dbReference>
<feature type="domain" description="NAD-dependent epimerase/dehydratase" evidence="3">
    <location>
        <begin position="10"/>
        <end position="273"/>
    </location>
</feature>
<evidence type="ECO:0000259" key="3">
    <source>
        <dbReference type="Pfam" id="PF01370"/>
    </source>
</evidence>
<keyword evidence="1" id="KW-0560">Oxidoreductase</keyword>
<dbReference type="EMBL" id="JAPEVG010000023">
    <property type="protein sequence ID" value="KAJ8495517.1"/>
    <property type="molecule type" value="Genomic_DNA"/>
</dbReference>
<protein>
    <recommendedName>
        <fullName evidence="3">NAD-dependent epimerase/dehydratase domain-containing protein</fullName>
    </recommendedName>
</protein>
<gene>
    <name evidence="4" type="ORF">ONZ51_g1657</name>
</gene>
<dbReference type="InterPro" id="IPR036291">
    <property type="entry name" value="NAD(P)-bd_dom_sf"/>
</dbReference>
<dbReference type="Pfam" id="PF01370">
    <property type="entry name" value="Epimerase"/>
    <property type="match status" value="1"/>
</dbReference>
<comment type="caution">
    <text evidence="4">The sequence shown here is derived from an EMBL/GenBank/DDBJ whole genome shotgun (WGS) entry which is preliminary data.</text>
</comment>
<accession>A0AAD7U134</accession>
<name>A0AAD7U134_9APHY</name>
<dbReference type="AlphaFoldDB" id="A0AAD7U134"/>
<evidence type="ECO:0000256" key="2">
    <source>
        <dbReference type="ARBA" id="ARBA00023445"/>
    </source>
</evidence>
<dbReference type="PANTHER" id="PTHR10366:SF564">
    <property type="entry name" value="STEROL-4-ALPHA-CARBOXYLATE 3-DEHYDROGENASE, DECARBOXYLATING"/>
    <property type="match status" value="1"/>
</dbReference>
<keyword evidence="5" id="KW-1185">Reference proteome</keyword>
<comment type="similarity">
    <text evidence="2">Belongs to the NAD(P)-dependent epimerase/dehydratase family. Dihydroflavonol-4-reductase subfamily.</text>
</comment>
<reference evidence="4" key="1">
    <citation type="submission" date="2022-11" db="EMBL/GenBank/DDBJ databases">
        <title>Genome Sequence of Cubamyces cubensis.</title>
        <authorList>
            <person name="Buettner E."/>
        </authorList>
    </citation>
    <scope>NUCLEOTIDE SEQUENCE</scope>
    <source>
        <strain evidence="4">MPL-01</strain>
    </source>
</reference>
<dbReference type="GO" id="GO:0016616">
    <property type="term" value="F:oxidoreductase activity, acting on the CH-OH group of donors, NAD or NADP as acceptor"/>
    <property type="evidence" value="ECO:0007669"/>
    <property type="project" value="TreeGrafter"/>
</dbReference>
<evidence type="ECO:0000313" key="5">
    <source>
        <dbReference type="Proteomes" id="UP001215151"/>
    </source>
</evidence>
<proteinExistence type="inferred from homology"/>
<evidence type="ECO:0000256" key="1">
    <source>
        <dbReference type="ARBA" id="ARBA00023002"/>
    </source>
</evidence>
<dbReference type="PANTHER" id="PTHR10366">
    <property type="entry name" value="NAD DEPENDENT EPIMERASE/DEHYDRATASE"/>
    <property type="match status" value="1"/>
</dbReference>
<dbReference type="InterPro" id="IPR050425">
    <property type="entry name" value="NAD(P)_dehydrat-like"/>
</dbReference>
<sequence>MPTLSPPDRVLVTGANGYVGCWVVHFLLERGYSVRATVRSVEKARVLSALMAKKHPSSLDAVGALECVVVPDISAEGAFEAFLDGVQGVVHTATPVTFELEDPEDYIRPALEGTMGILKSAAKHSDIKRVVVTSSIGAVGESIVSVEKTKVYTEEDWNENAVRLVKEIGKDASGMSKYNASKVLSEQAAWRFYRENKHTLPYELSVIAPGWILGPLPDEPSSPSAFSTPSAKLEWEQLFANPPPPEPFPSFPFSYVDIRDVAEMHIRALEMEEAAGERFIACSHVCIWQDWFDAARTLEVLPGLNKLHTTTMRQRAAELRPHLVFSGEKARQKLGIVYKTVPETLKDLVEDFRSRGWLRHLDEL</sequence>
<organism evidence="4 5">
    <name type="scientific">Trametes cubensis</name>
    <dbReference type="NCBI Taxonomy" id="1111947"/>
    <lineage>
        <taxon>Eukaryota</taxon>
        <taxon>Fungi</taxon>
        <taxon>Dikarya</taxon>
        <taxon>Basidiomycota</taxon>
        <taxon>Agaricomycotina</taxon>
        <taxon>Agaricomycetes</taxon>
        <taxon>Polyporales</taxon>
        <taxon>Polyporaceae</taxon>
        <taxon>Trametes</taxon>
    </lineage>
</organism>
<dbReference type="InterPro" id="IPR001509">
    <property type="entry name" value="Epimerase_deHydtase"/>
</dbReference>
<dbReference type="Gene3D" id="3.40.50.720">
    <property type="entry name" value="NAD(P)-binding Rossmann-like Domain"/>
    <property type="match status" value="1"/>
</dbReference>